<sequence>MKSVLLLIIFTVVSCKSQQISPMNTPFLDIPKGAYLKDLNNELNPYIGAYKANFNSNEITLFITKQENKLEQTGQKNYYMDALIVKYIVKNLSGVILQDTQNNVTDIELYIIGTSPSKNAITFYYSGTNCSVGWGDIYLKKINATQISWEYHPDDIVTTADKCPPTLDTNIYLPETKDLIFTKQ</sequence>
<keyword evidence="3" id="KW-1185">Reference proteome</keyword>
<dbReference type="AlphaFoldDB" id="A0A1M4XM66"/>
<dbReference type="EMBL" id="FQVO01000006">
    <property type="protein sequence ID" value="SHE94664.1"/>
    <property type="molecule type" value="Genomic_DNA"/>
</dbReference>
<dbReference type="Pfam" id="PF20448">
    <property type="entry name" value="DUF6705"/>
    <property type="match status" value="1"/>
</dbReference>
<dbReference type="PROSITE" id="PS51257">
    <property type="entry name" value="PROKAR_LIPOPROTEIN"/>
    <property type="match status" value="1"/>
</dbReference>
<reference evidence="3" key="1">
    <citation type="submission" date="2016-11" db="EMBL/GenBank/DDBJ databases">
        <authorList>
            <person name="Varghese N."/>
            <person name="Submissions S."/>
        </authorList>
    </citation>
    <scope>NUCLEOTIDE SEQUENCE [LARGE SCALE GENOMIC DNA]</scope>
    <source>
        <strain evidence="3">DSM 26898</strain>
    </source>
</reference>
<evidence type="ECO:0000259" key="1">
    <source>
        <dbReference type="Pfam" id="PF20448"/>
    </source>
</evidence>
<evidence type="ECO:0000313" key="3">
    <source>
        <dbReference type="Proteomes" id="UP000184236"/>
    </source>
</evidence>
<proteinExistence type="predicted"/>
<dbReference type="InterPro" id="IPR046551">
    <property type="entry name" value="DUF6705"/>
</dbReference>
<dbReference type="STRING" id="1302685.SAMN05444408_106143"/>
<dbReference type="RefSeq" id="WP_072884609.1">
    <property type="nucleotide sequence ID" value="NZ_FQVO01000006.1"/>
</dbReference>
<dbReference type="Proteomes" id="UP000184236">
    <property type="component" value="Unassembled WGS sequence"/>
</dbReference>
<feature type="domain" description="DUF6705" evidence="1">
    <location>
        <begin position="1"/>
        <end position="131"/>
    </location>
</feature>
<organism evidence="2 3">
    <name type="scientific">Chryseobacterium takakiae</name>
    <dbReference type="NCBI Taxonomy" id="1302685"/>
    <lineage>
        <taxon>Bacteria</taxon>
        <taxon>Pseudomonadati</taxon>
        <taxon>Bacteroidota</taxon>
        <taxon>Flavobacteriia</taxon>
        <taxon>Flavobacteriales</taxon>
        <taxon>Weeksellaceae</taxon>
        <taxon>Chryseobacterium group</taxon>
        <taxon>Chryseobacterium</taxon>
    </lineage>
</organism>
<name>A0A1M4XM66_9FLAO</name>
<evidence type="ECO:0000313" key="2">
    <source>
        <dbReference type="EMBL" id="SHE94664.1"/>
    </source>
</evidence>
<accession>A0A1M4XM66</accession>
<gene>
    <name evidence="2" type="ORF">SAMN05444408_106143</name>
</gene>
<protein>
    <recommendedName>
        <fullName evidence="1">DUF6705 domain-containing protein</fullName>
    </recommendedName>
</protein>